<evidence type="ECO:0000256" key="3">
    <source>
        <dbReference type="ARBA" id="ARBA00022833"/>
    </source>
</evidence>
<evidence type="ECO:0000256" key="2">
    <source>
        <dbReference type="ARBA" id="ARBA00022771"/>
    </source>
</evidence>
<evidence type="ECO:0000259" key="6">
    <source>
        <dbReference type="PROSITE" id="PS51501"/>
    </source>
</evidence>
<proteinExistence type="predicted"/>
<organism evidence="7 8">
    <name type="scientific">Coccomyxa subellipsoidea</name>
    <dbReference type="NCBI Taxonomy" id="248742"/>
    <lineage>
        <taxon>Eukaryota</taxon>
        <taxon>Viridiplantae</taxon>
        <taxon>Chlorophyta</taxon>
        <taxon>core chlorophytes</taxon>
        <taxon>Trebouxiophyceae</taxon>
        <taxon>Trebouxiophyceae incertae sedis</taxon>
        <taxon>Coccomyxaceae</taxon>
        <taxon>Coccomyxa</taxon>
    </lineage>
</organism>
<dbReference type="Proteomes" id="UP001491310">
    <property type="component" value="Unassembled WGS sequence"/>
</dbReference>
<dbReference type="EMBL" id="JALJOT010000007">
    <property type="protein sequence ID" value="KAK9908679.1"/>
    <property type="molecule type" value="Genomic_DNA"/>
</dbReference>
<name>A0ABR2YNQ9_9CHLO</name>
<keyword evidence="8" id="KW-1185">Reference proteome</keyword>
<keyword evidence="1" id="KW-0479">Metal-binding</keyword>
<feature type="domain" description="DNL-type" evidence="6">
    <location>
        <begin position="34"/>
        <end position="78"/>
    </location>
</feature>
<protein>
    <recommendedName>
        <fullName evidence="6">DNL-type domain-containing protein</fullName>
    </recommendedName>
</protein>
<dbReference type="PANTHER" id="PTHR20922:SF13">
    <property type="entry name" value="DNL-TYPE ZINC FINGER PROTEIN"/>
    <property type="match status" value="1"/>
</dbReference>
<evidence type="ECO:0000256" key="5">
    <source>
        <dbReference type="SAM" id="MobiDB-lite"/>
    </source>
</evidence>
<comment type="caution">
    <text evidence="7">The sequence shown here is derived from an EMBL/GenBank/DDBJ whole genome shotgun (WGS) entry which is preliminary data.</text>
</comment>
<evidence type="ECO:0000313" key="8">
    <source>
        <dbReference type="Proteomes" id="UP001491310"/>
    </source>
</evidence>
<keyword evidence="2 4" id="KW-0863">Zinc-finger</keyword>
<evidence type="ECO:0000256" key="1">
    <source>
        <dbReference type="ARBA" id="ARBA00022723"/>
    </source>
</evidence>
<feature type="region of interest" description="Disordered" evidence="5">
    <location>
        <begin position="1"/>
        <end position="33"/>
    </location>
</feature>
<dbReference type="PROSITE" id="PS51501">
    <property type="entry name" value="ZF_DNL"/>
    <property type="match status" value="1"/>
</dbReference>
<reference evidence="7 8" key="1">
    <citation type="journal article" date="2024" name="Nat. Commun.">
        <title>Phylogenomics reveals the evolutionary origins of lichenization in chlorophyte algae.</title>
        <authorList>
            <person name="Puginier C."/>
            <person name="Libourel C."/>
            <person name="Otte J."/>
            <person name="Skaloud P."/>
            <person name="Haon M."/>
            <person name="Grisel S."/>
            <person name="Petersen M."/>
            <person name="Berrin J.G."/>
            <person name="Delaux P.M."/>
            <person name="Dal Grande F."/>
            <person name="Keller J."/>
        </authorList>
    </citation>
    <scope>NUCLEOTIDE SEQUENCE [LARGE SCALE GENOMIC DNA]</scope>
    <source>
        <strain evidence="7 8">SAG 216-7</strain>
    </source>
</reference>
<sequence>MQACLDGSTPSTSGSNDSEHGEEESFEASMPLVMPRRSRQVTFTCNKCDGKTTRMVNPIAWDRGMVFVQCDLEHNFTM</sequence>
<dbReference type="Pfam" id="PF05180">
    <property type="entry name" value="zf-DNL"/>
    <property type="match status" value="1"/>
</dbReference>
<keyword evidence="3" id="KW-0862">Zinc</keyword>
<dbReference type="PANTHER" id="PTHR20922">
    <property type="entry name" value="DNL-TYPE ZINC FINGER PROTEIN"/>
    <property type="match status" value="1"/>
</dbReference>
<evidence type="ECO:0000313" key="7">
    <source>
        <dbReference type="EMBL" id="KAK9908679.1"/>
    </source>
</evidence>
<gene>
    <name evidence="7" type="ORF">WJX75_001344</name>
</gene>
<dbReference type="InterPro" id="IPR024158">
    <property type="entry name" value="Mt_import_TIM15"/>
</dbReference>
<accession>A0ABR2YNQ9</accession>
<dbReference type="InterPro" id="IPR007853">
    <property type="entry name" value="Znf_DNL-typ"/>
</dbReference>
<evidence type="ECO:0000256" key="4">
    <source>
        <dbReference type="PROSITE-ProRule" id="PRU00834"/>
    </source>
</evidence>